<keyword evidence="1" id="KW-0436">Ligase</keyword>
<organism evidence="7 8">
    <name type="scientific">Thalassiosira oceanica</name>
    <name type="common">Marine diatom</name>
    <dbReference type="NCBI Taxonomy" id="159749"/>
    <lineage>
        <taxon>Eukaryota</taxon>
        <taxon>Sar</taxon>
        <taxon>Stramenopiles</taxon>
        <taxon>Ochrophyta</taxon>
        <taxon>Bacillariophyta</taxon>
        <taxon>Coscinodiscophyceae</taxon>
        <taxon>Thalassiosirophycidae</taxon>
        <taxon>Thalassiosirales</taxon>
        <taxon>Thalassiosiraceae</taxon>
        <taxon>Thalassiosira</taxon>
    </lineage>
</organism>
<reference evidence="7 8" key="1">
    <citation type="journal article" date="2012" name="Genome Biol.">
        <title>Genome and low-iron response of an oceanic diatom adapted to chronic iron limitation.</title>
        <authorList>
            <person name="Lommer M."/>
            <person name="Specht M."/>
            <person name="Roy A.S."/>
            <person name="Kraemer L."/>
            <person name="Andreson R."/>
            <person name="Gutowska M.A."/>
            <person name="Wolf J."/>
            <person name="Bergner S.V."/>
            <person name="Schilhabel M.B."/>
            <person name="Klostermeier U.C."/>
            <person name="Beiko R.G."/>
            <person name="Rosenstiel P."/>
            <person name="Hippler M."/>
            <person name="Laroche J."/>
        </authorList>
    </citation>
    <scope>NUCLEOTIDE SEQUENCE [LARGE SCALE GENOMIC DNA]</scope>
    <source>
        <strain evidence="7 8">CCMP1005</strain>
    </source>
</reference>
<dbReference type="OrthoDB" id="15954at2759"/>
<evidence type="ECO:0000256" key="2">
    <source>
        <dbReference type="ARBA" id="ARBA00022741"/>
    </source>
</evidence>
<dbReference type="AlphaFoldDB" id="K0R1A1"/>
<evidence type="ECO:0000256" key="5">
    <source>
        <dbReference type="ARBA" id="ARBA00023146"/>
    </source>
</evidence>
<keyword evidence="2" id="KW-0547">Nucleotide-binding</keyword>
<feature type="non-terminal residue" evidence="7">
    <location>
        <position position="59"/>
    </location>
</feature>
<dbReference type="GO" id="GO:0005524">
    <property type="term" value="F:ATP binding"/>
    <property type="evidence" value="ECO:0007669"/>
    <property type="project" value="UniProtKB-KW"/>
</dbReference>
<evidence type="ECO:0000256" key="3">
    <source>
        <dbReference type="ARBA" id="ARBA00022840"/>
    </source>
</evidence>
<keyword evidence="3" id="KW-0067">ATP-binding</keyword>
<dbReference type="InterPro" id="IPR013155">
    <property type="entry name" value="M/V/L/I-tRNA-synth_anticd-bd"/>
</dbReference>
<accession>K0R1A1</accession>
<evidence type="ECO:0000259" key="6">
    <source>
        <dbReference type="Pfam" id="PF08264"/>
    </source>
</evidence>
<sequence length="59" mass="6567">MVSPFAPHIGEECWSLLGHGESLAYHPWVEFDEALCIDNTVKMGVQVNGKKKGEIEIPK</sequence>
<evidence type="ECO:0000313" key="7">
    <source>
        <dbReference type="EMBL" id="EJK44639.1"/>
    </source>
</evidence>
<dbReference type="Pfam" id="PF08264">
    <property type="entry name" value="Anticodon_1"/>
    <property type="match status" value="1"/>
</dbReference>
<dbReference type="GO" id="GO:0004812">
    <property type="term" value="F:aminoacyl-tRNA ligase activity"/>
    <property type="evidence" value="ECO:0007669"/>
    <property type="project" value="UniProtKB-KW"/>
</dbReference>
<feature type="domain" description="Methionyl/Valyl/Leucyl/Isoleucyl-tRNA synthetase anticodon-binding" evidence="6">
    <location>
        <begin position="1"/>
        <end position="59"/>
    </location>
</feature>
<dbReference type="EMBL" id="AGNL01049413">
    <property type="protein sequence ID" value="EJK44639.1"/>
    <property type="molecule type" value="Genomic_DNA"/>
</dbReference>
<keyword evidence="8" id="KW-1185">Reference proteome</keyword>
<dbReference type="Proteomes" id="UP000266841">
    <property type="component" value="Unassembled WGS sequence"/>
</dbReference>
<evidence type="ECO:0000256" key="1">
    <source>
        <dbReference type="ARBA" id="ARBA00022598"/>
    </source>
</evidence>
<dbReference type="InterPro" id="IPR009080">
    <property type="entry name" value="tRNAsynth_Ia_anticodon-bd"/>
</dbReference>
<keyword evidence="4" id="KW-0648">Protein biosynthesis</keyword>
<proteinExistence type="predicted"/>
<protein>
    <recommendedName>
        <fullName evidence="6">Methionyl/Valyl/Leucyl/Isoleucyl-tRNA synthetase anticodon-binding domain-containing protein</fullName>
    </recommendedName>
</protein>
<dbReference type="GO" id="GO:0006418">
    <property type="term" value="P:tRNA aminoacylation for protein translation"/>
    <property type="evidence" value="ECO:0007669"/>
    <property type="project" value="InterPro"/>
</dbReference>
<dbReference type="Gene3D" id="1.10.730.10">
    <property type="entry name" value="Isoleucyl-tRNA Synthetase, Domain 1"/>
    <property type="match status" value="1"/>
</dbReference>
<comment type="caution">
    <text evidence="7">The sequence shown here is derived from an EMBL/GenBank/DDBJ whole genome shotgun (WGS) entry which is preliminary data.</text>
</comment>
<evidence type="ECO:0000313" key="8">
    <source>
        <dbReference type="Proteomes" id="UP000266841"/>
    </source>
</evidence>
<dbReference type="OMA" id="GIEHACM"/>
<dbReference type="SUPFAM" id="SSF47323">
    <property type="entry name" value="Anticodon-binding domain of a subclass of class I aminoacyl-tRNA synthetases"/>
    <property type="match status" value="1"/>
</dbReference>
<evidence type="ECO:0000256" key="4">
    <source>
        <dbReference type="ARBA" id="ARBA00022917"/>
    </source>
</evidence>
<name>K0R1A1_THAOC</name>
<keyword evidence="5" id="KW-0030">Aminoacyl-tRNA synthetase</keyword>
<gene>
    <name evidence="7" type="ORF">THAOC_36807</name>
</gene>